<proteinExistence type="predicted"/>
<dbReference type="AlphaFoldDB" id="A0A833W5L5"/>
<dbReference type="EMBL" id="WNWW01000822">
    <property type="protein sequence ID" value="KAF3421723.1"/>
    <property type="molecule type" value="Genomic_DNA"/>
</dbReference>
<dbReference type="Proteomes" id="UP000655588">
    <property type="component" value="Unassembled WGS sequence"/>
</dbReference>
<evidence type="ECO:0000313" key="2">
    <source>
        <dbReference type="Proteomes" id="UP000655588"/>
    </source>
</evidence>
<comment type="caution">
    <text evidence="1">The sequence shown here is derived from an EMBL/GenBank/DDBJ whole genome shotgun (WGS) entry which is preliminary data.</text>
</comment>
<reference evidence="1" key="1">
    <citation type="submission" date="2019-11" db="EMBL/GenBank/DDBJ databases">
        <title>The nuclear and mitochondrial genomes of Frieseomelitta varia - a highly eusocial stingless bee (Meliponini) with a permanently sterile worker caste.</title>
        <authorList>
            <person name="Freitas F.C.P."/>
            <person name="Lourenco A.P."/>
            <person name="Nunes F.M.F."/>
            <person name="Paschoal A.R."/>
            <person name="Abreu F.C.P."/>
            <person name="Barbin F.O."/>
            <person name="Bataglia L."/>
            <person name="Cardoso-Junior C.A.M."/>
            <person name="Cervoni M.S."/>
            <person name="Silva S.R."/>
            <person name="Dalarmi F."/>
            <person name="Del Lama M.A."/>
            <person name="Depintor T.S."/>
            <person name="Ferreira K.M."/>
            <person name="Goria P.S."/>
            <person name="Jaskot M.C."/>
            <person name="Lago D.C."/>
            <person name="Luna-Lucena D."/>
            <person name="Moda L.M."/>
            <person name="Nascimento L."/>
            <person name="Pedrino M."/>
            <person name="Rabico F.O."/>
            <person name="Sanches F.C."/>
            <person name="Santos D.E."/>
            <person name="Santos C.G."/>
            <person name="Vieira J."/>
            <person name="Lopes T.F."/>
            <person name="Barchuk A.R."/>
            <person name="Hartfelder K."/>
            <person name="Simoes Z.L.P."/>
            <person name="Bitondi M.M.G."/>
            <person name="Pinheiro D.G."/>
        </authorList>
    </citation>
    <scope>NUCLEOTIDE SEQUENCE</scope>
    <source>
        <strain evidence="1">USP_RPSP 00005682</strain>
        <tissue evidence="1">Whole individual</tissue>
    </source>
</reference>
<sequence>MQKHCNRSLEIMYPKFDICVEHPLSILCKCTDYQEIANKFRSYTIGTEHYLQPKINVEPIASAKVLWIKNRIKLNEDISKPILLYPREQPDINASNVNKMWLPITLNLIPLKFIYKL</sequence>
<keyword evidence="2" id="KW-1185">Reference proteome</keyword>
<name>A0A833W5L5_9HYME</name>
<protein>
    <submittedName>
        <fullName evidence="1">Uncharacterized protein</fullName>
    </submittedName>
</protein>
<evidence type="ECO:0000313" key="1">
    <source>
        <dbReference type="EMBL" id="KAF3421723.1"/>
    </source>
</evidence>
<accession>A0A833W5L5</accession>
<organism evidence="1 2">
    <name type="scientific">Frieseomelitta varia</name>
    <dbReference type="NCBI Taxonomy" id="561572"/>
    <lineage>
        <taxon>Eukaryota</taxon>
        <taxon>Metazoa</taxon>
        <taxon>Ecdysozoa</taxon>
        <taxon>Arthropoda</taxon>
        <taxon>Hexapoda</taxon>
        <taxon>Insecta</taxon>
        <taxon>Pterygota</taxon>
        <taxon>Neoptera</taxon>
        <taxon>Endopterygota</taxon>
        <taxon>Hymenoptera</taxon>
        <taxon>Apocrita</taxon>
        <taxon>Aculeata</taxon>
        <taxon>Apoidea</taxon>
        <taxon>Anthophila</taxon>
        <taxon>Apidae</taxon>
        <taxon>Frieseomelitta</taxon>
    </lineage>
</organism>
<gene>
    <name evidence="1" type="ORF">E2986_08752</name>
</gene>